<evidence type="ECO:0000313" key="8">
    <source>
        <dbReference type="Proteomes" id="UP001431221"/>
    </source>
</evidence>
<dbReference type="SUPFAM" id="SSF53383">
    <property type="entry name" value="PLP-dependent transferases"/>
    <property type="match status" value="1"/>
</dbReference>
<feature type="domain" description="Aromatic amino acid beta-eliminating lyase/threonine aldolase" evidence="6">
    <location>
        <begin position="3"/>
        <end position="290"/>
    </location>
</feature>
<evidence type="ECO:0000256" key="5">
    <source>
        <dbReference type="PIRNR" id="PIRNR038940"/>
    </source>
</evidence>
<proteinExistence type="inferred from homology"/>
<dbReference type="Gene3D" id="3.90.1150.10">
    <property type="entry name" value="Aspartate Aminotransferase, domain 1"/>
    <property type="match status" value="1"/>
</dbReference>
<evidence type="ECO:0000313" key="7">
    <source>
        <dbReference type="EMBL" id="MCK7613098.1"/>
    </source>
</evidence>
<keyword evidence="8" id="KW-1185">Reference proteome</keyword>
<name>A0ABT0GUJ5_9HYPH</name>
<comment type="cofactor">
    <cofactor evidence="1 5">
        <name>pyridoxal 5'-phosphate</name>
        <dbReference type="ChEBI" id="CHEBI:597326"/>
    </cofactor>
</comment>
<keyword evidence="5" id="KW-0456">Lyase</keyword>
<comment type="subunit">
    <text evidence="3">Homotetramer.</text>
</comment>
<dbReference type="Gene3D" id="3.40.640.10">
    <property type="entry name" value="Type I PLP-dependent aspartate aminotransferase-like (Major domain)"/>
    <property type="match status" value="1"/>
</dbReference>
<dbReference type="CDD" id="cd06502">
    <property type="entry name" value="TA_like"/>
    <property type="match status" value="1"/>
</dbReference>
<dbReference type="PIRSF" id="PIRSF038940">
    <property type="entry name" value="Low_specificity_LTA"/>
    <property type="match status" value="1"/>
</dbReference>
<evidence type="ECO:0000259" key="6">
    <source>
        <dbReference type="Pfam" id="PF01212"/>
    </source>
</evidence>
<dbReference type="InterPro" id="IPR015422">
    <property type="entry name" value="PyrdxlP-dep_Trfase_small"/>
</dbReference>
<reference evidence="7" key="1">
    <citation type="submission" date="2022-04" db="EMBL/GenBank/DDBJ databases">
        <title>Roseibium sp. CAU 1639 isolated from mud.</title>
        <authorList>
            <person name="Kim W."/>
        </authorList>
    </citation>
    <scope>NUCLEOTIDE SEQUENCE</scope>
    <source>
        <strain evidence="7">CAU 1639</strain>
    </source>
</reference>
<accession>A0ABT0GUJ5</accession>
<comment type="caution">
    <text evidence="7">The sequence shown here is derived from an EMBL/GenBank/DDBJ whole genome shotgun (WGS) entry which is preliminary data.</text>
</comment>
<dbReference type="InterPro" id="IPR015424">
    <property type="entry name" value="PyrdxlP-dep_Trfase"/>
</dbReference>
<dbReference type="InterPro" id="IPR015421">
    <property type="entry name" value="PyrdxlP-dep_Trfase_major"/>
</dbReference>
<comment type="catalytic activity">
    <reaction evidence="5">
        <text>L-threonine = acetaldehyde + glycine</text>
        <dbReference type="Rhea" id="RHEA:19625"/>
        <dbReference type="ChEBI" id="CHEBI:15343"/>
        <dbReference type="ChEBI" id="CHEBI:57305"/>
        <dbReference type="ChEBI" id="CHEBI:57926"/>
        <dbReference type="EC" id="4.1.2.48"/>
    </reaction>
</comment>
<dbReference type="Pfam" id="PF01212">
    <property type="entry name" value="Beta_elim_lyase"/>
    <property type="match status" value="1"/>
</dbReference>
<dbReference type="EC" id="4.1.2.48" evidence="5"/>
<dbReference type="InterPro" id="IPR001597">
    <property type="entry name" value="ArAA_b-elim_lyase/Thr_aldolase"/>
</dbReference>
<evidence type="ECO:0000256" key="4">
    <source>
        <dbReference type="ARBA" id="ARBA00022898"/>
    </source>
</evidence>
<sequence>MNFASDNWAGAAPAVMSALTRHNTGFSPAYGTDPLTAAVAETFNEIFEREVTVYFVATGTAANALSLAAYAKPGGAIFCHRDSHIQVDECNCPEFMTAGGKLVSVAGANGKITPDGLTKAMAAFPDGVVHHGQVATVSISQATESGTVYSLDEIAALKEVCTARSVPLHMDGARFANALATLGCTPAEMTWKSGVDVLSFGATKNGCWCAEAVVFFDPEAARGFEYFRKRGGHLFSKSRFVAAQLEGYFEDGNWLETATHANGMATRLAEGIREAGGRTAWPVEANELFPILKRSQFNALQAAGAMIYEWPAKDLEPDHAPAEDEVCFRMVCSFATPDQDVDAFLKVLAGTV</sequence>
<keyword evidence="4 5" id="KW-0663">Pyridoxal phosphate</keyword>
<dbReference type="InterPro" id="IPR026273">
    <property type="entry name" value="Low_specificity_L-TA_bact"/>
</dbReference>
<protein>
    <recommendedName>
        <fullName evidence="5">L-threonine aldolase</fullName>
        <ecNumber evidence="5">4.1.2.48</ecNumber>
    </recommendedName>
</protein>
<dbReference type="Proteomes" id="UP001431221">
    <property type="component" value="Unassembled WGS sequence"/>
</dbReference>
<comment type="catalytic activity">
    <reaction evidence="5">
        <text>L-allo-threonine = acetaldehyde + glycine</text>
        <dbReference type="Rhea" id="RHEA:26209"/>
        <dbReference type="ChEBI" id="CHEBI:15343"/>
        <dbReference type="ChEBI" id="CHEBI:57305"/>
        <dbReference type="ChEBI" id="CHEBI:58585"/>
        <dbReference type="EC" id="4.1.2.48"/>
    </reaction>
</comment>
<evidence type="ECO:0000256" key="2">
    <source>
        <dbReference type="ARBA" id="ARBA00006966"/>
    </source>
</evidence>
<comment type="similarity">
    <text evidence="2 5">Belongs to the threonine aldolase family.</text>
</comment>
<evidence type="ECO:0000256" key="3">
    <source>
        <dbReference type="ARBA" id="ARBA00011881"/>
    </source>
</evidence>
<gene>
    <name evidence="7" type="ORF">M0H32_13050</name>
</gene>
<dbReference type="EMBL" id="JALNMJ010000008">
    <property type="protein sequence ID" value="MCK7613098.1"/>
    <property type="molecule type" value="Genomic_DNA"/>
</dbReference>
<evidence type="ECO:0000256" key="1">
    <source>
        <dbReference type="ARBA" id="ARBA00001933"/>
    </source>
</evidence>
<dbReference type="RefSeq" id="WP_248154630.1">
    <property type="nucleotide sequence ID" value="NZ_JALNMJ010000008.1"/>
</dbReference>
<dbReference type="PANTHER" id="PTHR48097">
    <property type="entry name" value="L-THREONINE ALDOLASE-RELATED"/>
    <property type="match status" value="1"/>
</dbReference>
<comment type="function">
    <text evidence="5">Catalyzes the cleavage of L-allo-threonine and L-threonine to glycine and acetaldehyde.</text>
</comment>
<organism evidence="7 8">
    <name type="scientific">Roseibium sediminicola</name>
    <dbReference type="NCBI Taxonomy" id="2933272"/>
    <lineage>
        <taxon>Bacteria</taxon>
        <taxon>Pseudomonadati</taxon>
        <taxon>Pseudomonadota</taxon>
        <taxon>Alphaproteobacteria</taxon>
        <taxon>Hyphomicrobiales</taxon>
        <taxon>Stappiaceae</taxon>
        <taxon>Roseibium</taxon>
    </lineage>
</organism>
<dbReference type="PANTHER" id="PTHR48097:SF5">
    <property type="entry name" value="LOW SPECIFICITY L-THREONINE ALDOLASE"/>
    <property type="match status" value="1"/>
</dbReference>